<gene>
    <name evidence="3" type="ORF">CFIO01_06289</name>
</gene>
<reference evidence="3 4" key="1">
    <citation type="submission" date="2014-02" db="EMBL/GenBank/DDBJ databases">
        <title>The genome sequence of Colletotrichum fioriniae PJ7.</title>
        <authorList>
            <person name="Baroncelli R."/>
            <person name="Thon M.R."/>
        </authorList>
    </citation>
    <scope>NUCLEOTIDE SEQUENCE [LARGE SCALE GENOMIC DNA]</scope>
    <source>
        <strain evidence="3 4">PJ7</strain>
    </source>
</reference>
<organism evidence="3 4">
    <name type="scientific">Colletotrichum fioriniae PJ7</name>
    <dbReference type="NCBI Taxonomy" id="1445577"/>
    <lineage>
        <taxon>Eukaryota</taxon>
        <taxon>Fungi</taxon>
        <taxon>Dikarya</taxon>
        <taxon>Ascomycota</taxon>
        <taxon>Pezizomycotina</taxon>
        <taxon>Sordariomycetes</taxon>
        <taxon>Hypocreomycetidae</taxon>
        <taxon>Glomerellales</taxon>
        <taxon>Glomerellaceae</taxon>
        <taxon>Colletotrichum</taxon>
        <taxon>Colletotrichum acutatum species complex</taxon>
    </lineage>
</organism>
<feature type="region of interest" description="Disordered" evidence="1">
    <location>
        <begin position="60"/>
        <end position="92"/>
    </location>
</feature>
<dbReference type="Proteomes" id="UP000020467">
    <property type="component" value="Unassembled WGS sequence"/>
</dbReference>
<evidence type="ECO:0000313" key="4">
    <source>
        <dbReference type="Proteomes" id="UP000020467"/>
    </source>
</evidence>
<dbReference type="EMBL" id="JARH01000897">
    <property type="protein sequence ID" value="EXF75553.1"/>
    <property type="molecule type" value="Genomic_DNA"/>
</dbReference>
<keyword evidence="4" id="KW-1185">Reference proteome</keyword>
<protein>
    <submittedName>
        <fullName evidence="3">Uncharacterized protein</fullName>
    </submittedName>
</protein>
<proteinExistence type="predicted"/>
<keyword evidence="2" id="KW-1133">Transmembrane helix</keyword>
<sequence>MMSMIISPQVVSLIIDIILGILEVLFVAWTLVAIDQAEGRRNPDDKPTMKLRGYGVEGIVMDDGEGSEERTYGGEGIDVDLGGGRRTASTRVRARVSRRRGEVLEHKGLRSGHQLASEAQRSLMAGEPTIQSFEHQRAEDLDCIARRKQG</sequence>
<dbReference type="AlphaFoldDB" id="A0A010RTE9"/>
<keyword evidence="2" id="KW-0472">Membrane</keyword>
<dbReference type="KEGG" id="cfj:CFIO01_06289"/>
<name>A0A010RTE9_9PEZI</name>
<feature type="transmembrane region" description="Helical" evidence="2">
    <location>
        <begin position="12"/>
        <end position="34"/>
    </location>
</feature>
<comment type="caution">
    <text evidence="3">The sequence shown here is derived from an EMBL/GenBank/DDBJ whole genome shotgun (WGS) entry which is preliminary data.</text>
</comment>
<evidence type="ECO:0000256" key="2">
    <source>
        <dbReference type="SAM" id="Phobius"/>
    </source>
</evidence>
<keyword evidence="2" id="KW-0812">Transmembrane</keyword>
<accession>A0A010RTE9</accession>
<evidence type="ECO:0000313" key="3">
    <source>
        <dbReference type="EMBL" id="EXF75553.1"/>
    </source>
</evidence>
<evidence type="ECO:0000256" key="1">
    <source>
        <dbReference type="SAM" id="MobiDB-lite"/>
    </source>
</evidence>
<dbReference type="HOGENOM" id="CLU_1740386_0_0_1"/>
<feature type="compositionally biased region" description="Gly residues" evidence="1">
    <location>
        <begin position="73"/>
        <end position="85"/>
    </location>
</feature>